<dbReference type="SUPFAM" id="SSF52091">
    <property type="entry name" value="SpoIIaa-like"/>
    <property type="match status" value="1"/>
</dbReference>
<sequence>MQHLKIFLVEQAGPTVILTPQGDPSSFRYRDLQAETNSLRSHMAQPGNTNVIVDLRHCQYFGSEFIGALVSILREVRGRKGRCALCGATEQMRLVLQNMSLFRLWPYHENRDEALLAIEQPVA</sequence>
<name>A0A517SKN1_9PLAN</name>
<dbReference type="InParanoid" id="A0A517SKN1"/>
<dbReference type="InterPro" id="IPR036513">
    <property type="entry name" value="STAS_dom_sf"/>
</dbReference>
<reference evidence="2 3" key="1">
    <citation type="submission" date="2019-02" db="EMBL/GenBank/DDBJ databases">
        <title>Deep-cultivation of Planctomycetes and their phenomic and genomic characterization uncovers novel biology.</title>
        <authorList>
            <person name="Wiegand S."/>
            <person name="Jogler M."/>
            <person name="Boedeker C."/>
            <person name="Pinto D."/>
            <person name="Vollmers J."/>
            <person name="Rivas-Marin E."/>
            <person name="Kohn T."/>
            <person name="Peeters S.H."/>
            <person name="Heuer A."/>
            <person name="Rast P."/>
            <person name="Oberbeckmann S."/>
            <person name="Bunk B."/>
            <person name="Jeske O."/>
            <person name="Meyerdierks A."/>
            <person name="Storesund J.E."/>
            <person name="Kallscheuer N."/>
            <person name="Luecker S."/>
            <person name="Lage O.M."/>
            <person name="Pohl T."/>
            <person name="Merkel B.J."/>
            <person name="Hornburger P."/>
            <person name="Mueller R.-W."/>
            <person name="Bruemmer F."/>
            <person name="Labrenz M."/>
            <person name="Spormann A.M."/>
            <person name="Op den Camp H."/>
            <person name="Overmann J."/>
            <person name="Amann R."/>
            <person name="Jetten M.S.M."/>
            <person name="Mascher T."/>
            <person name="Medema M.H."/>
            <person name="Devos D.P."/>
            <person name="Kaster A.-K."/>
            <person name="Ovreas L."/>
            <person name="Rohde M."/>
            <person name="Galperin M.Y."/>
            <person name="Jogler C."/>
        </authorList>
    </citation>
    <scope>NUCLEOTIDE SEQUENCE [LARGE SCALE GENOMIC DNA]</scope>
    <source>
        <strain evidence="2 3">Pan44</strain>
    </source>
</reference>
<dbReference type="Pfam" id="PF01740">
    <property type="entry name" value="STAS"/>
    <property type="match status" value="1"/>
</dbReference>
<dbReference type="InterPro" id="IPR002645">
    <property type="entry name" value="STAS_dom"/>
</dbReference>
<dbReference type="CDD" id="cd07043">
    <property type="entry name" value="STAS_anti-anti-sigma_factors"/>
    <property type="match status" value="1"/>
</dbReference>
<dbReference type="GO" id="GO:0043856">
    <property type="term" value="F:anti-sigma factor antagonist activity"/>
    <property type="evidence" value="ECO:0007669"/>
    <property type="project" value="TreeGrafter"/>
</dbReference>
<dbReference type="AlphaFoldDB" id="A0A517SKN1"/>
<gene>
    <name evidence="2" type="ORF">Pan44_47390</name>
</gene>
<proteinExistence type="predicted"/>
<keyword evidence="3" id="KW-1185">Reference proteome</keyword>
<organism evidence="2 3">
    <name type="scientific">Caulifigura coniformis</name>
    <dbReference type="NCBI Taxonomy" id="2527983"/>
    <lineage>
        <taxon>Bacteria</taxon>
        <taxon>Pseudomonadati</taxon>
        <taxon>Planctomycetota</taxon>
        <taxon>Planctomycetia</taxon>
        <taxon>Planctomycetales</taxon>
        <taxon>Planctomycetaceae</taxon>
        <taxon>Caulifigura</taxon>
    </lineage>
</organism>
<evidence type="ECO:0000313" key="2">
    <source>
        <dbReference type="EMBL" id="QDT56682.1"/>
    </source>
</evidence>
<dbReference type="EMBL" id="CP036271">
    <property type="protein sequence ID" value="QDT56682.1"/>
    <property type="molecule type" value="Genomic_DNA"/>
</dbReference>
<dbReference type="KEGG" id="ccos:Pan44_47390"/>
<dbReference type="OrthoDB" id="280386at2"/>
<accession>A0A517SKN1</accession>
<evidence type="ECO:0000313" key="3">
    <source>
        <dbReference type="Proteomes" id="UP000315700"/>
    </source>
</evidence>
<dbReference type="PANTHER" id="PTHR33495">
    <property type="entry name" value="ANTI-SIGMA FACTOR ANTAGONIST TM_1081-RELATED-RELATED"/>
    <property type="match status" value="1"/>
</dbReference>
<dbReference type="Gene3D" id="3.30.750.24">
    <property type="entry name" value="STAS domain"/>
    <property type="match status" value="1"/>
</dbReference>
<protein>
    <recommendedName>
        <fullName evidence="1">STAS domain-containing protein</fullName>
    </recommendedName>
</protein>
<dbReference type="PANTHER" id="PTHR33495:SF2">
    <property type="entry name" value="ANTI-SIGMA FACTOR ANTAGONIST TM_1081-RELATED"/>
    <property type="match status" value="1"/>
</dbReference>
<dbReference type="RefSeq" id="WP_145034125.1">
    <property type="nucleotide sequence ID" value="NZ_CP036271.1"/>
</dbReference>
<feature type="domain" description="STAS" evidence="1">
    <location>
        <begin position="1"/>
        <end position="118"/>
    </location>
</feature>
<dbReference type="Proteomes" id="UP000315700">
    <property type="component" value="Chromosome"/>
</dbReference>
<evidence type="ECO:0000259" key="1">
    <source>
        <dbReference type="PROSITE" id="PS50801"/>
    </source>
</evidence>
<dbReference type="PROSITE" id="PS50801">
    <property type="entry name" value="STAS"/>
    <property type="match status" value="1"/>
</dbReference>